<dbReference type="Gene3D" id="3.40.30.10">
    <property type="entry name" value="Glutaredoxin"/>
    <property type="match status" value="1"/>
</dbReference>
<protein>
    <submittedName>
        <fullName evidence="2 3">Thioredoxin</fullName>
    </submittedName>
</protein>
<dbReference type="GeneID" id="93789592"/>
<reference evidence="3" key="2">
    <citation type="submission" date="2018-06" db="EMBL/GenBank/DDBJ databases">
        <authorList>
            <consortium name="Pathogen Informatics"/>
            <person name="Doyle S."/>
        </authorList>
    </citation>
    <scope>NUCLEOTIDE SEQUENCE [LARGE SCALE GENOMIC DNA]</scope>
    <source>
        <strain evidence="3">NCTC12218</strain>
    </source>
</reference>
<dbReference type="EMBL" id="LR962863">
    <property type="protein sequence ID" value="CAD7359269.1"/>
    <property type="molecule type" value="Genomic_DNA"/>
</dbReference>
<dbReference type="RefSeq" id="WP_016425554.1">
    <property type="nucleotide sequence ID" value="NZ_CABKRV010000001.1"/>
</dbReference>
<dbReference type="EMBL" id="POVK01000003">
    <property type="protein sequence ID" value="NHA33199.1"/>
    <property type="molecule type" value="Genomic_DNA"/>
</dbReference>
<dbReference type="EMBL" id="UHEF01000001">
    <property type="protein sequence ID" value="SUM88001.1"/>
    <property type="molecule type" value="Genomic_DNA"/>
</dbReference>
<dbReference type="InterPro" id="IPR036249">
    <property type="entry name" value="Thioredoxin-like_sf"/>
</dbReference>
<accession>A0A7Z7QNP7</accession>
<reference evidence="2 5" key="1">
    <citation type="submission" date="2018-01" db="EMBL/GenBank/DDBJ databases">
        <title>Complete genome sequence of Staphylococcus Scheliferi isolated from human.</title>
        <authorList>
            <person name="Abouelkhair M.A."/>
            <person name="Bemis D.A."/>
            <person name="Kania S.A."/>
        </authorList>
    </citation>
    <scope>NUCLEOTIDE SEQUENCE [LARGE SCALE GENOMIC DNA]</scope>
    <source>
        <strain evidence="2 5">ATCC 43808</strain>
    </source>
</reference>
<evidence type="ECO:0000313" key="3">
    <source>
        <dbReference type="EMBL" id="SUM88001.1"/>
    </source>
</evidence>
<evidence type="ECO:0000313" key="5">
    <source>
        <dbReference type="Proteomes" id="UP000572988"/>
    </source>
</evidence>
<dbReference type="SUPFAM" id="SSF52833">
    <property type="entry name" value="Thioredoxin-like"/>
    <property type="match status" value="1"/>
</dbReference>
<dbReference type="Pfam" id="PF14595">
    <property type="entry name" value="Thioredoxin_9"/>
    <property type="match status" value="1"/>
</dbReference>
<proteinExistence type="predicted"/>
<organism evidence="3">
    <name type="scientific">Staphylococcus schleiferi</name>
    <dbReference type="NCBI Taxonomy" id="1295"/>
    <lineage>
        <taxon>Bacteria</taxon>
        <taxon>Bacillati</taxon>
        <taxon>Bacillota</taxon>
        <taxon>Bacilli</taxon>
        <taxon>Bacillales</taxon>
        <taxon>Staphylococcaceae</taxon>
        <taxon>Staphylococcus</taxon>
    </lineage>
</organism>
<dbReference type="AlphaFoldDB" id="A0A7Z7QNP7"/>
<evidence type="ECO:0000313" key="4">
    <source>
        <dbReference type="Proteomes" id="UP000264146"/>
    </source>
</evidence>
<sequence>MAHLKTYYAQSKPFDQYIQDMSQNQSELQSIYHQFELPSNDSRIEQLKEKGYRYVLVITEDWCGDAMMNNAILKHIAEGADLEVRAFYRDENTDLIDQYLTNGKSRSIPIYIFMNENFEQKAVWGPRAHTVQKFVEQVRSEYLPDKNDPSFDDKQKEVHQTIHNRYATDPSFWNEVYESILSRLI</sequence>
<gene>
    <name evidence="2" type="ORF">C1O36_01430</name>
    <name evidence="3" type="ORF">NCTC12218_00875</name>
</gene>
<dbReference type="Proteomes" id="UP000572988">
    <property type="component" value="Unassembled WGS sequence"/>
</dbReference>
<evidence type="ECO:0000313" key="1">
    <source>
        <dbReference type="EMBL" id="CAD7359269.1"/>
    </source>
</evidence>
<dbReference type="Proteomes" id="UP000264146">
    <property type="component" value="Chromosome"/>
</dbReference>
<reference evidence="1 4" key="3">
    <citation type="submission" date="2020-11" db="EMBL/GenBank/DDBJ databases">
        <authorList>
            <consortium name="Pathogen Informatics"/>
        </authorList>
    </citation>
    <scope>NUCLEOTIDE SEQUENCE [LARGE SCALE GENOMIC DNA]</scope>
    <source>
        <strain evidence="1 4">NCTC12218</strain>
    </source>
</reference>
<keyword evidence="5" id="KW-1185">Reference proteome</keyword>
<name>A0A7Z7QNP7_STASC</name>
<evidence type="ECO:0000313" key="2">
    <source>
        <dbReference type="EMBL" id="NHA33199.1"/>
    </source>
</evidence>